<dbReference type="EMBL" id="JACT01000001">
    <property type="protein sequence ID" value="KMS58658.1"/>
    <property type="molecule type" value="Genomic_DNA"/>
</dbReference>
<feature type="signal peptide" evidence="1">
    <location>
        <begin position="1"/>
        <end position="20"/>
    </location>
</feature>
<evidence type="ECO:0000313" key="3">
    <source>
        <dbReference type="Proteomes" id="UP000052232"/>
    </source>
</evidence>
<evidence type="ECO:0008006" key="4">
    <source>
        <dbReference type="Google" id="ProtNLM"/>
    </source>
</evidence>
<protein>
    <recommendedName>
        <fullName evidence="4">Outer membrane protein beta-barrel domain-containing protein</fullName>
    </recommendedName>
</protein>
<keyword evidence="1" id="KW-0732">Signal</keyword>
<name>A0A0J7Y5J6_9SPHN</name>
<comment type="caution">
    <text evidence="2">The sequence shown here is derived from an EMBL/GenBank/DDBJ whole genome shotgun (WGS) entry which is preliminary data.</text>
</comment>
<organism evidence="2 3">
    <name type="scientific">Sphingobium cupriresistens LL01</name>
    <dbReference type="NCBI Taxonomy" id="1420583"/>
    <lineage>
        <taxon>Bacteria</taxon>
        <taxon>Pseudomonadati</taxon>
        <taxon>Pseudomonadota</taxon>
        <taxon>Alphaproteobacteria</taxon>
        <taxon>Sphingomonadales</taxon>
        <taxon>Sphingomonadaceae</taxon>
        <taxon>Sphingobium</taxon>
    </lineage>
</organism>
<evidence type="ECO:0000313" key="2">
    <source>
        <dbReference type="EMBL" id="KMS58658.1"/>
    </source>
</evidence>
<evidence type="ECO:0000256" key="1">
    <source>
        <dbReference type="SAM" id="SignalP"/>
    </source>
</evidence>
<dbReference type="PATRIC" id="fig|1420583.3.peg.204"/>
<dbReference type="Proteomes" id="UP000052232">
    <property type="component" value="Unassembled WGS sequence"/>
</dbReference>
<proteinExistence type="predicted"/>
<dbReference type="AlphaFoldDB" id="A0A0J7Y5J6"/>
<accession>A0A0J7Y5J6</accession>
<keyword evidence="3" id="KW-1185">Reference proteome</keyword>
<gene>
    <name evidence="2" type="ORF">V473_01055</name>
</gene>
<sequence length="303" mass="33130">MKKFLIAAAVAALVPGTAFASPYYASIGSPNSLQHTAVTTALNLNDLDYDDDPDTPGFDMEGDADTIGGAFTYWGGAGAEGQRYELRYQKAFRPSEGSRARVLIDPILNVLHVNDGQTTILGTLSTGVEIPVQPNWLITPRVAYGVSDNDGYFGASNEVLTLSATSRYKIAQVGRGDLTIGNMVGWSTTTDIGIGKKLPFYFKEDVWAFRNGIAYQLPFKGRMFGGRQGSMRASYTWTKLTGDPQAYENVHEAALSVGIRTREVEQKSRAEQLRIGLIYTHGTSSFSHDFDYDAVTLTVGYRF</sequence>
<feature type="chain" id="PRO_5005292020" description="Outer membrane protein beta-barrel domain-containing protein" evidence="1">
    <location>
        <begin position="21"/>
        <end position="303"/>
    </location>
</feature>
<reference evidence="2 3" key="1">
    <citation type="journal article" date="2015" name="G3 (Bethesda)">
        <title>Insights into Ongoing Evolution of the Hexachlorocyclohexane Catabolic Pathway from Comparative Genomics of Ten Sphingomonadaceae Strains.</title>
        <authorList>
            <person name="Pearce S.L."/>
            <person name="Oakeshott J.G."/>
            <person name="Pandey G."/>
        </authorList>
    </citation>
    <scope>NUCLEOTIDE SEQUENCE [LARGE SCALE GENOMIC DNA]</scope>
    <source>
        <strain evidence="2 3">LL01</strain>
    </source>
</reference>
<dbReference type="RefSeq" id="WP_066599444.1">
    <property type="nucleotide sequence ID" value="NZ_KQ130434.1"/>
</dbReference>
<dbReference type="STRING" id="1420583.V473_01055"/>